<evidence type="ECO:0000313" key="7">
    <source>
        <dbReference type="Proteomes" id="UP000265120"/>
    </source>
</evidence>
<feature type="compositionally biased region" description="Polar residues" evidence="4">
    <location>
        <begin position="445"/>
        <end position="454"/>
    </location>
</feature>
<evidence type="ECO:0000259" key="5">
    <source>
        <dbReference type="PROSITE" id="PS50305"/>
    </source>
</evidence>
<feature type="binding site" evidence="3">
    <location>
        <position position="292"/>
    </location>
    <ligand>
        <name>Zn(2+)</name>
        <dbReference type="ChEBI" id="CHEBI:29105"/>
    </ligand>
</feature>
<sequence length="454" mass="50699">RCGNEEMHVRFAEIETTTLNHLHTHTSQSKHTESKDSQDSEPGPYQKQEKKQWTCSGPGPWQDEREWSRPFIKQVSGQLPDWTRIKNWNEGISVVLISFLVLCCSKGKMPTLSNAPPPGPRAVSAKKSSPCKGLAHVARLMKLGRCKNVVVVAGAGISTASGIPDFRTPGTGLYDNLQKYNLPYPEAIFNIDYFSDNPQPFFSLAKALFPGGHRPNYVHYFIRMLHHKGLLLRMYTQNIDGLEKLCGIPDDKLVEVHGSFASASCHLCYTPYPAEEAKHKIMSGKIPVCTFCTATVKPDVVFFGEDLPQKFFLHTEDFPKADLLIIMGTSLQIEPFASLVNTVRSTVPRLLLNRHAVGPFEKVRLKRGDHMELGDLEVTVRHFAEMLDWDDEVTELMRSHATTVSFIRGYICQQLSGETQFEGEVTAGTPDGMDSEEADSEVDSKSSASANMDH</sequence>
<dbReference type="Gene3D" id="3.30.1600.10">
    <property type="entry name" value="SIR2/SIRT2 'Small Domain"/>
    <property type="match status" value="1"/>
</dbReference>
<feature type="region of interest" description="Disordered" evidence="4">
    <location>
        <begin position="23"/>
        <end position="60"/>
    </location>
</feature>
<accession>A0A3P8VA66</accession>
<dbReference type="InterPro" id="IPR050134">
    <property type="entry name" value="NAD-dep_sirtuin_deacylases"/>
</dbReference>
<dbReference type="PROSITE" id="PS50305">
    <property type="entry name" value="SIRTUIN"/>
    <property type="match status" value="1"/>
</dbReference>
<dbReference type="PANTHER" id="PTHR11085">
    <property type="entry name" value="NAD-DEPENDENT PROTEIN DEACYLASE SIRTUIN-5, MITOCHONDRIAL-RELATED"/>
    <property type="match status" value="1"/>
</dbReference>
<feature type="binding site" evidence="3">
    <location>
        <position position="265"/>
    </location>
    <ligand>
        <name>Zn(2+)</name>
        <dbReference type="ChEBI" id="CHEBI:29105"/>
    </ligand>
</feature>
<name>A0A3P8VA66_CYNSE</name>
<evidence type="ECO:0000256" key="2">
    <source>
        <dbReference type="ARBA" id="ARBA00023027"/>
    </source>
</evidence>
<keyword evidence="3" id="KW-0479">Metal-binding</keyword>
<organism evidence="6 7">
    <name type="scientific">Cynoglossus semilaevis</name>
    <name type="common">Tongue sole</name>
    <dbReference type="NCBI Taxonomy" id="244447"/>
    <lineage>
        <taxon>Eukaryota</taxon>
        <taxon>Metazoa</taxon>
        <taxon>Chordata</taxon>
        <taxon>Craniata</taxon>
        <taxon>Vertebrata</taxon>
        <taxon>Euteleostomi</taxon>
        <taxon>Actinopterygii</taxon>
        <taxon>Neopterygii</taxon>
        <taxon>Teleostei</taxon>
        <taxon>Neoteleostei</taxon>
        <taxon>Acanthomorphata</taxon>
        <taxon>Carangaria</taxon>
        <taxon>Pleuronectiformes</taxon>
        <taxon>Pleuronectoidei</taxon>
        <taxon>Cynoglossidae</taxon>
        <taxon>Cynoglossinae</taxon>
        <taxon>Cynoglossus</taxon>
    </lineage>
</organism>
<protein>
    <submittedName>
        <fullName evidence="6">Si:dkey-103i16.6</fullName>
    </submittedName>
</protein>
<keyword evidence="2" id="KW-0520">NAD</keyword>
<dbReference type="STRING" id="244447.ENSCSEP00000009320"/>
<feature type="active site" description="Proton acceptor" evidence="3">
    <location>
        <position position="257"/>
    </location>
</feature>
<dbReference type="GO" id="GO:0046872">
    <property type="term" value="F:metal ion binding"/>
    <property type="evidence" value="ECO:0007669"/>
    <property type="project" value="UniProtKB-KW"/>
</dbReference>
<dbReference type="InterPro" id="IPR003000">
    <property type="entry name" value="Sirtuin"/>
</dbReference>
<feature type="binding site" evidence="3">
    <location>
        <position position="268"/>
    </location>
    <ligand>
        <name>Zn(2+)</name>
        <dbReference type="ChEBI" id="CHEBI:29105"/>
    </ligand>
</feature>
<dbReference type="InterPro" id="IPR026590">
    <property type="entry name" value="Ssirtuin_cat_dom"/>
</dbReference>
<dbReference type="GO" id="GO:0005634">
    <property type="term" value="C:nucleus"/>
    <property type="evidence" value="ECO:0007669"/>
    <property type="project" value="TreeGrafter"/>
</dbReference>
<dbReference type="GO" id="GO:0017136">
    <property type="term" value="F:histone deacetylase activity, NAD-dependent"/>
    <property type="evidence" value="ECO:0007669"/>
    <property type="project" value="TreeGrafter"/>
</dbReference>
<dbReference type="Gene3D" id="3.40.50.1220">
    <property type="entry name" value="TPP-binding domain"/>
    <property type="match status" value="1"/>
</dbReference>
<evidence type="ECO:0000313" key="6">
    <source>
        <dbReference type="Ensembl" id="ENSCSEP00000009320.1"/>
    </source>
</evidence>
<evidence type="ECO:0000256" key="3">
    <source>
        <dbReference type="PROSITE-ProRule" id="PRU00236"/>
    </source>
</evidence>
<feature type="region of interest" description="Disordered" evidence="4">
    <location>
        <begin position="423"/>
        <end position="454"/>
    </location>
</feature>
<keyword evidence="7" id="KW-1185">Reference proteome</keyword>
<feature type="domain" description="Deacetylase sirtuin-type" evidence="5">
    <location>
        <begin position="127"/>
        <end position="390"/>
    </location>
</feature>
<dbReference type="GeneTree" id="ENSGT00940000165765"/>
<reference evidence="6" key="2">
    <citation type="submission" date="2025-08" db="UniProtKB">
        <authorList>
            <consortium name="Ensembl"/>
        </authorList>
    </citation>
    <scope>IDENTIFICATION</scope>
</reference>
<dbReference type="SUPFAM" id="SSF52467">
    <property type="entry name" value="DHS-like NAD/FAD-binding domain"/>
    <property type="match status" value="1"/>
</dbReference>
<keyword evidence="3" id="KW-0862">Zinc</keyword>
<keyword evidence="1" id="KW-0808">Transferase</keyword>
<evidence type="ECO:0000256" key="1">
    <source>
        <dbReference type="ARBA" id="ARBA00022679"/>
    </source>
</evidence>
<dbReference type="PANTHER" id="PTHR11085:SF2">
    <property type="entry name" value="NOVEL PROTEIN SIMILAR TO VERTEBRATE SIRTUIN (SILENT MATING TYPE INFORMATION REGULATION 2 HOMOLOG) 2 (S. CEREVISIAE) (SIRT2)"/>
    <property type="match status" value="1"/>
</dbReference>
<reference evidence="6 7" key="1">
    <citation type="journal article" date="2014" name="Nat. Genet.">
        <title>Whole-genome sequence of a flatfish provides insights into ZW sex chromosome evolution and adaptation to a benthic lifestyle.</title>
        <authorList>
            <person name="Chen S."/>
            <person name="Zhang G."/>
            <person name="Shao C."/>
            <person name="Huang Q."/>
            <person name="Liu G."/>
            <person name="Zhang P."/>
            <person name="Song W."/>
            <person name="An N."/>
            <person name="Chalopin D."/>
            <person name="Volff J.N."/>
            <person name="Hong Y."/>
            <person name="Li Q."/>
            <person name="Sha Z."/>
            <person name="Zhou H."/>
            <person name="Xie M."/>
            <person name="Yu Q."/>
            <person name="Liu Y."/>
            <person name="Xiang H."/>
            <person name="Wang N."/>
            <person name="Wu K."/>
            <person name="Yang C."/>
            <person name="Zhou Q."/>
            <person name="Liao X."/>
            <person name="Yang L."/>
            <person name="Hu Q."/>
            <person name="Zhang J."/>
            <person name="Meng L."/>
            <person name="Jin L."/>
            <person name="Tian Y."/>
            <person name="Lian J."/>
            <person name="Yang J."/>
            <person name="Miao G."/>
            <person name="Liu S."/>
            <person name="Liang Z."/>
            <person name="Yan F."/>
            <person name="Li Y."/>
            <person name="Sun B."/>
            <person name="Zhang H."/>
            <person name="Zhang J."/>
            <person name="Zhu Y."/>
            <person name="Du M."/>
            <person name="Zhao Y."/>
            <person name="Schartl M."/>
            <person name="Tang Q."/>
            <person name="Wang J."/>
        </authorList>
    </citation>
    <scope>NUCLEOTIDE SEQUENCE</scope>
</reference>
<reference evidence="6" key="3">
    <citation type="submission" date="2025-09" db="UniProtKB">
        <authorList>
            <consortium name="Ensembl"/>
        </authorList>
    </citation>
    <scope>IDENTIFICATION</scope>
</reference>
<proteinExistence type="predicted"/>
<dbReference type="Pfam" id="PF02146">
    <property type="entry name" value="SIR2"/>
    <property type="match status" value="1"/>
</dbReference>
<evidence type="ECO:0000256" key="4">
    <source>
        <dbReference type="SAM" id="MobiDB-lite"/>
    </source>
</evidence>
<dbReference type="Ensembl" id="ENSCSET00000009428.1">
    <property type="protein sequence ID" value="ENSCSEP00000009320.1"/>
    <property type="gene ID" value="ENSCSEG00000005982.1"/>
</dbReference>
<dbReference type="Proteomes" id="UP000265120">
    <property type="component" value="Chromosome 6"/>
</dbReference>
<dbReference type="InParanoid" id="A0A3P8VA66"/>
<dbReference type="InterPro" id="IPR026591">
    <property type="entry name" value="Sirtuin_cat_small_dom_sf"/>
</dbReference>
<dbReference type="InterPro" id="IPR029035">
    <property type="entry name" value="DHS-like_NAD/FAD-binding_dom"/>
</dbReference>
<dbReference type="AlphaFoldDB" id="A0A3P8VA66"/>
<dbReference type="GO" id="GO:0070403">
    <property type="term" value="F:NAD+ binding"/>
    <property type="evidence" value="ECO:0007669"/>
    <property type="project" value="InterPro"/>
</dbReference>
<feature type="binding site" evidence="3">
    <location>
        <position position="289"/>
    </location>
    <ligand>
        <name>Zn(2+)</name>
        <dbReference type="ChEBI" id="CHEBI:29105"/>
    </ligand>
</feature>